<dbReference type="PANTHER" id="PTHR36432">
    <property type="match status" value="1"/>
</dbReference>
<feature type="domain" description="SpoVT-AbrB" evidence="1">
    <location>
        <begin position="8"/>
        <end position="51"/>
    </location>
</feature>
<sequence>MKATGIIRRLDDLGRIVIPRDVRRQLHFREGDPLELFIEKNGVLFKKYSPITSINDILNELRDAVREEEGIQNRAELLVRIKELGEFFEESQQSGGEEDA</sequence>
<protein>
    <submittedName>
        <fullName evidence="2">Stage V sporulation protein T</fullName>
    </submittedName>
</protein>
<organism evidence="2">
    <name type="scientific">Flavonifractor plautii</name>
    <name type="common">Fusobacterium plautii</name>
    <dbReference type="NCBI Taxonomy" id="292800"/>
    <lineage>
        <taxon>Bacteria</taxon>
        <taxon>Bacillati</taxon>
        <taxon>Bacillota</taxon>
        <taxon>Clostridia</taxon>
        <taxon>Eubacteriales</taxon>
        <taxon>Oscillospiraceae</taxon>
        <taxon>Flavonifractor</taxon>
    </lineage>
</organism>
<dbReference type="Pfam" id="PF04014">
    <property type="entry name" value="MazE_antitoxin"/>
    <property type="match status" value="1"/>
</dbReference>
<dbReference type="InterPro" id="IPR052731">
    <property type="entry name" value="B_subtilis_Trans_State_Reg"/>
</dbReference>
<name>A0A6N3DI31_FLAPL</name>
<dbReference type="Gene3D" id="2.10.260.10">
    <property type="match status" value="1"/>
</dbReference>
<dbReference type="SUPFAM" id="SSF89447">
    <property type="entry name" value="AbrB/MazE/MraZ-like"/>
    <property type="match status" value="1"/>
</dbReference>
<dbReference type="PANTHER" id="PTHR36432:SF1">
    <property type="entry name" value="STAGE V SPORULATION PROTEIN T"/>
    <property type="match status" value="1"/>
</dbReference>
<dbReference type="NCBIfam" id="TIGR01439">
    <property type="entry name" value="lp_hng_hel_AbrB"/>
    <property type="match status" value="1"/>
</dbReference>
<dbReference type="GO" id="GO:0003677">
    <property type="term" value="F:DNA binding"/>
    <property type="evidence" value="ECO:0007669"/>
    <property type="project" value="InterPro"/>
</dbReference>
<proteinExistence type="predicted"/>
<dbReference type="InterPro" id="IPR037914">
    <property type="entry name" value="SpoVT-AbrB_sf"/>
</dbReference>
<reference evidence="2" key="1">
    <citation type="submission" date="2019-11" db="EMBL/GenBank/DDBJ databases">
        <authorList>
            <person name="Feng L."/>
        </authorList>
    </citation>
    <scope>NUCLEOTIDE SEQUENCE</scope>
    <source>
        <strain evidence="2">FplautiiLFYP42</strain>
    </source>
</reference>
<accession>A0A6N3DI31</accession>
<dbReference type="SMART" id="SM00966">
    <property type="entry name" value="SpoVT_AbrB"/>
    <property type="match status" value="1"/>
</dbReference>
<dbReference type="EMBL" id="CACRUB010000031">
    <property type="protein sequence ID" value="VYU27962.1"/>
    <property type="molecule type" value="Genomic_DNA"/>
</dbReference>
<dbReference type="InterPro" id="IPR007159">
    <property type="entry name" value="SpoVT-AbrB_dom"/>
</dbReference>
<dbReference type="RefSeq" id="WP_156621504.1">
    <property type="nucleotide sequence ID" value="NZ_BAABXT010000001.1"/>
</dbReference>
<evidence type="ECO:0000259" key="1">
    <source>
        <dbReference type="SMART" id="SM00966"/>
    </source>
</evidence>
<gene>
    <name evidence="2" type="primary">spoVT_1</name>
    <name evidence="2" type="ORF">FPLFYP42_01800</name>
</gene>
<dbReference type="AlphaFoldDB" id="A0A6N3DI31"/>
<evidence type="ECO:0000313" key="2">
    <source>
        <dbReference type="EMBL" id="VYU27962.1"/>
    </source>
</evidence>